<keyword evidence="1" id="KW-0812">Transmembrane</keyword>
<proteinExistence type="predicted"/>
<keyword evidence="1" id="KW-0472">Membrane</keyword>
<gene>
    <name evidence="2" type="ORF">ACAT0790_LOCUS45728</name>
</gene>
<accession>A0A7S1RKI8</accession>
<evidence type="ECO:0000256" key="1">
    <source>
        <dbReference type="SAM" id="Phobius"/>
    </source>
</evidence>
<feature type="transmembrane region" description="Helical" evidence="1">
    <location>
        <begin position="53"/>
        <end position="75"/>
    </location>
</feature>
<reference evidence="2" key="1">
    <citation type="submission" date="2021-01" db="EMBL/GenBank/DDBJ databases">
        <authorList>
            <person name="Corre E."/>
            <person name="Pelletier E."/>
            <person name="Niang G."/>
            <person name="Scheremetjew M."/>
            <person name="Finn R."/>
            <person name="Kale V."/>
            <person name="Holt S."/>
            <person name="Cochrane G."/>
            <person name="Meng A."/>
            <person name="Brown T."/>
            <person name="Cohen L."/>
        </authorList>
    </citation>
    <scope>NUCLEOTIDE SEQUENCE</scope>
    <source>
        <strain evidence="2">OF101</strain>
    </source>
</reference>
<sequence>MNGGTLIKPSNEVRLSIATVKEYVRSPSFLTIVLAPYAVFLLLLLLYTYQFIVVPSVCIILSLICALAAAALFVIRKRGPLFLPLAVGVLVSVVTGTTFGLYTYDKCAVFPKFYANSRLYTNVVPSQPAAAVSDAGRIVFTSESYVDPSRSAGFLTESGYTYCAAPVRDTSPLVQVEFWAVGLGCCDDRGKFWCDTAGNAGAHAGITVFDNNGFFDKSNFDQYQQAREKAEASFKLVSAQEPMFVRWVTEGNLDMLSNSYQLQTSLFLFMFCILQLIGLFGLAMILYKKPPSLV</sequence>
<protein>
    <submittedName>
        <fullName evidence="2">Uncharacterized protein</fullName>
    </submittedName>
</protein>
<dbReference type="EMBL" id="HBGE01076322">
    <property type="protein sequence ID" value="CAD9168960.1"/>
    <property type="molecule type" value="Transcribed_RNA"/>
</dbReference>
<evidence type="ECO:0000313" key="2">
    <source>
        <dbReference type="EMBL" id="CAD9168960.1"/>
    </source>
</evidence>
<dbReference type="AlphaFoldDB" id="A0A7S1RKI8"/>
<keyword evidence="1" id="KW-1133">Transmembrane helix</keyword>
<feature type="transmembrane region" description="Helical" evidence="1">
    <location>
        <begin position="82"/>
        <end position="104"/>
    </location>
</feature>
<feature type="transmembrane region" description="Helical" evidence="1">
    <location>
        <begin position="29"/>
        <end position="47"/>
    </location>
</feature>
<name>A0A7S1RKI8_ALECA</name>
<organism evidence="2">
    <name type="scientific">Alexandrium catenella</name>
    <name type="common">Red tide dinoflagellate</name>
    <name type="synonym">Gonyaulax catenella</name>
    <dbReference type="NCBI Taxonomy" id="2925"/>
    <lineage>
        <taxon>Eukaryota</taxon>
        <taxon>Sar</taxon>
        <taxon>Alveolata</taxon>
        <taxon>Dinophyceae</taxon>
        <taxon>Gonyaulacales</taxon>
        <taxon>Pyrocystaceae</taxon>
        <taxon>Alexandrium</taxon>
    </lineage>
</organism>
<feature type="transmembrane region" description="Helical" evidence="1">
    <location>
        <begin position="266"/>
        <end position="287"/>
    </location>
</feature>